<feature type="non-terminal residue" evidence="1">
    <location>
        <position position="41"/>
    </location>
</feature>
<evidence type="ECO:0000313" key="2">
    <source>
        <dbReference type="Proteomes" id="UP000805704"/>
    </source>
</evidence>
<accession>A0ACB7FLL9</accession>
<name>A0ACB7FLL9_NIBAL</name>
<evidence type="ECO:0000313" key="1">
    <source>
        <dbReference type="EMBL" id="KAG8015084.1"/>
    </source>
</evidence>
<gene>
    <name evidence="1" type="ORF">GBF38_022375</name>
</gene>
<sequence>MCTLFAVQWFYQNLSTENKCETGPKTGQFEALKTKTMNDSC</sequence>
<protein>
    <submittedName>
        <fullName evidence="1">Uncharacterized protein</fullName>
    </submittedName>
</protein>
<dbReference type="Proteomes" id="UP000805704">
    <property type="component" value="Chromosome 1"/>
</dbReference>
<reference evidence="1" key="1">
    <citation type="submission" date="2020-04" db="EMBL/GenBank/DDBJ databases">
        <title>A chromosome-scale assembly and high-density genetic map of the yellow drum (Nibea albiflora) genome.</title>
        <authorList>
            <person name="Xu D."/>
            <person name="Zhang W."/>
            <person name="Chen R."/>
            <person name="Tan P."/>
            <person name="Wang L."/>
            <person name="Song H."/>
            <person name="Tian L."/>
            <person name="Zhu Q."/>
            <person name="Wang B."/>
        </authorList>
    </citation>
    <scope>NUCLEOTIDE SEQUENCE</scope>
    <source>
        <strain evidence="1">ZJHYS-2018</strain>
    </source>
</reference>
<comment type="caution">
    <text evidence="1">The sequence shown here is derived from an EMBL/GenBank/DDBJ whole genome shotgun (WGS) entry which is preliminary data.</text>
</comment>
<proteinExistence type="predicted"/>
<dbReference type="EMBL" id="CM024789">
    <property type="protein sequence ID" value="KAG8015084.1"/>
    <property type="molecule type" value="Genomic_DNA"/>
</dbReference>
<keyword evidence="2" id="KW-1185">Reference proteome</keyword>
<organism evidence="1 2">
    <name type="scientific">Nibea albiflora</name>
    <name type="common">Yellow drum</name>
    <name type="synonym">Corvina albiflora</name>
    <dbReference type="NCBI Taxonomy" id="240163"/>
    <lineage>
        <taxon>Eukaryota</taxon>
        <taxon>Metazoa</taxon>
        <taxon>Chordata</taxon>
        <taxon>Craniata</taxon>
        <taxon>Vertebrata</taxon>
        <taxon>Euteleostomi</taxon>
        <taxon>Actinopterygii</taxon>
        <taxon>Neopterygii</taxon>
        <taxon>Teleostei</taxon>
        <taxon>Neoteleostei</taxon>
        <taxon>Acanthomorphata</taxon>
        <taxon>Eupercaria</taxon>
        <taxon>Sciaenidae</taxon>
        <taxon>Nibea</taxon>
    </lineage>
</organism>